<evidence type="ECO:0000313" key="1">
    <source>
        <dbReference type="EMBL" id="KAJ4719031.1"/>
    </source>
</evidence>
<name>A0ACC1Y5L4_MELAZ</name>
<sequence>MPDPSETPNLERINLLNCTKLCSISSSIQNFKNLGILSLPGCKSLKCFPPNIQFSSPIKINLSDCVNITEFPQISGNIKELHLDGTAIEEVPSSVESLINLEILSLKSCERLKILSTSICKLKSLRLLYFGYCLKLESFPEISEKMERLEYIDLNYTAIRKLPSPIENVRGLQSLALQNCSELDTLPENLRNLKSLGHIYGERSGISQLQSSITELNQPKILSFSGCISFVLPPLSGLSSLELLNLGDRGKTKIPQDIGSLSSLEILKLNGNNFTIMQRKKEEEVDLVHPYGIIICLPGNGIPEWFSNQSLGSSINIPVPQLCCSRNFIGFALCAVIALKEFPGGSENLLFQCDYRFEAKNRS</sequence>
<protein>
    <submittedName>
        <fullName evidence="1">Disease resistance protein</fullName>
    </submittedName>
</protein>
<dbReference type="EMBL" id="CM051398">
    <property type="protein sequence ID" value="KAJ4719031.1"/>
    <property type="molecule type" value="Genomic_DNA"/>
</dbReference>
<organism evidence="1 2">
    <name type="scientific">Melia azedarach</name>
    <name type="common">Chinaberry tree</name>
    <dbReference type="NCBI Taxonomy" id="155640"/>
    <lineage>
        <taxon>Eukaryota</taxon>
        <taxon>Viridiplantae</taxon>
        <taxon>Streptophyta</taxon>
        <taxon>Embryophyta</taxon>
        <taxon>Tracheophyta</taxon>
        <taxon>Spermatophyta</taxon>
        <taxon>Magnoliopsida</taxon>
        <taxon>eudicotyledons</taxon>
        <taxon>Gunneridae</taxon>
        <taxon>Pentapetalae</taxon>
        <taxon>rosids</taxon>
        <taxon>malvids</taxon>
        <taxon>Sapindales</taxon>
        <taxon>Meliaceae</taxon>
        <taxon>Melia</taxon>
    </lineage>
</organism>
<gene>
    <name evidence="1" type="ORF">OWV82_010652</name>
</gene>
<evidence type="ECO:0000313" key="2">
    <source>
        <dbReference type="Proteomes" id="UP001164539"/>
    </source>
</evidence>
<accession>A0ACC1Y5L4</accession>
<dbReference type="Proteomes" id="UP001164539">
    <property type="component" value="Chromosome 5"/>
</dbReference>
<comment type="caution">
    <text evidence="1">The sequence shown here is derived from an EMBL/GenBank/DDBJ whole genome shotgun (WGS) entry which is preliminary data.</text>
</comment>
<reference evidence="1 2" key="1">
    <citation type="journal article" date="2023" name="Science">
        <title>Complex scaffold remodeling in plant triterpene biosynthesis.</title>
        <authorList>
            <person name="De La Pena R."/>
            <person name="Hodgson H."/>
            <person name="Liu J.C."/>
            <person name="Stephenson M.J."/>
            <person name="Martin A.C."/>
            <person name="Owen C."/>
            <person name="Harkess A."/>
            <person name="Leebens-Mack J."/>
            <person name="Jimenez L.E."/>
            <person name="Osbourn A."/>
            <person name="Sattely E.S."/>
        </authorList>
    </citation>
    <scope>NUCLEOTIDE SEQUENCE [LARGE SCALE GENOMIC DNA]</scope>
    <source>
        <strain evidence="2">cv. JPN11</strain>
        <tissue evidence="1">Leaf</tissue>
    </source>
</reference>
<proteinExistence type="predicted"/>
<keyword evidence="2" id="KW-1185">Reference proteome</keyword>